<name>A0A8J1UNJ8_OWEFU</name>
<accession>A0A8J1UNJ8</accession>
<evidence type="ECO:0000256" key="2">
    <source>
        <dbReference type="ARBA" id="ARBA00022603"/>
    </source>
</evidence>
<proteinExistence type="inferred from homology"/>
<dbReference type="FunFam" id="3.10.330.20:FF:000002">
    <property type="entry name" value="tRNA (adenine(58)-N(1))-methyltransferase catalytic subunit TRMT61A"/>
    <property type="match status" value="1"/>
</dbReference>
<dbReference type="FunFam" id="3.40.50.150:FF:000247">
    <property type="entry name" value="tRNA (adenine(58)-N(1))-methyltransferase catalytic subunit TRM61"/>
    <property type="match status" value="1"/>
</dbReference>
<evidence type="ECO:0000256" key="9">
    <source>
        <dbReference type="SAM" id="MobiDB-lite"/>
    </source>
</evidence>
<evidence type="ECO:0000256" key="8">
    <source>
        <dbReference type="PIRNR" id="PIRNR017269"/>
    </source>
</evidence>
<dbReference type="Pfam" id="PF14801">
    <property type="entry name" value="TrmI-like_N"/>
    <property type="match status" value="1"/>
</dbReference>
<evidence type="ECO:0000313" key="11">
    <source>
        <dbReference type="Proteomes" id="UP000749559"/>
    </source>
</evidence>
<organism evidence="10 11">
    <name type="scientific">Owenia fusiformis</name>
    <name type="common">Polychaete worm</name>
    <dbReference type="NCBI Taxonomy" id="6347"/>
    <lineage>
        <taxon>Eukaryota</taxon>
        <taxon>Metazoa</taxon>
        <taxon>Spiralia</taxon>
        <taxon>Lophotrochozoa</taxon>
        <taxon>Annelida</taxon>
        <taxon>Polychaeta</taxon>
        <taxon>Sedentaria</taxon>
        <taxon>Canalipalpata</taxon>
        <taxon>Sabellida</taxon>
        <taxon>Oweniida</taxon>
        <taxon>Oweniidae</taxon>
        <taxon>Owenia</taxon>
    </lineage>
</organism>
<dbReference type="PROSITE" id="PS51620">
    <property type="entry name" value="SAM_TRM61"/>
    <property type="match status" value="1"/>
</dbReference>
<dbReference type="Gene3D" id="3.40.50.150">
    <property type="entry name" value="Vaccinia Virus protein VP39"/>
    <property type="match status" value="1"/>
</dbReference>
<evidence type="ECO:0000313" key="10">
    <source>
        <dbReference type="EMBL" id="CAH1792979.1"/>
    </source>
</evidence>
<dbReference type="Pfam" id="PF08704">
    <property type="entry name" value="GCD14"/>
    <property type="match status" value="1"/>
</dbReference>
<dbReference type="Proteomes" id="UP000749559">
    <property type="component" value="Unassembled WGS sequence"/>
</dbReference>
<dbReference type="InterPro" id="IPR029063">
    <property type="entry name" value="SAM-dependent_MTases_sf"/>
</dbReference>
<dbReference type="SUPFAM" id="SSF53335">
    <property type="entry name" value="S-adenosyl-L-methionine-dependent methyltransferases"/>
    <property type="match status" value="1"/>
</dbReference>
<comment type="function">
    <text evidence="8">Catalytic subunit of tRNA (adenine-N(1)-)-methyltransferase, which catalyzes the formation of N(1)-methyladenine at position 58 (m1A58) in initiator methionyl-tRNA.</text>
</comment>
<keyword evidence="2 8" id="KW-0489">Methyltransferase</keyword>
<comment type="catalytic activity">
    <reaction evidence="8">
        <text>adenosine(58) in tRNA + S-adenosyl-L-methionine = N(1)-methyladenosine(58) in tRNA + S-adenosyl-L-homocysteine + H(+)</text>
        <dbReference type="Rhea" id="RHEA:43152"/>
        <dbReference type="Rhea" id="RHEA-COMP:10365"/>
        <dbReference type="Rhea" id="RHEA-COMP:10366"/>
        <dbReference type="ChEBI" id="CHEBI:15378"/>
        <dbReference type="ChEBI" id="CHEBI:57856"/>
        <dbReference type="ChEBI" id="CHEBI:59789"/>
        <dbReference type="ChEBI" id="CHEBI:74411"/>
        <dbReference type="ChEBI" id="CHEBI:74491"/>
        <dbReference type="EC" id="2.1.1.220"/>
    </reaction>
</comment>
<dbReference type="EC" id="2.1.1.220" evidence="8"/>
<gene>
    <name evidence="10" type="ORF">OFUS_LOCUS17885</name>
</gene>
<dbReference type="AlphaFoldDB" id="A0A8J1UNJ8"/>
<comment type="subcellular location">
    <subcellularLocation>
        <location evidence="1 8">Nucleus</location>
    </subcellularLocation>
</comment>
<keyword evidence="3 8" id="KW-0808">Transferase</keyword>
<dbReference type="GO" id="GO:0160107">
    <property type="term" value="F:tRNA (adenine(58)-N1)-methyltransferase activity"/>
    <property type="evidence" value="ECO:0007669"/>
    <property type="project" value="UniProtKB-EC"/>
</dbReference>
<keyword evidence="4 8" id="KW-0949">S-adenosyl-L-methionine</keyword>
<evidence type="ECO:0000256" key="5">
    <source>
        <dbReference type="ARBA" id="ARBA00022694"/>
    </source>
</evidence>
<feature type="compositionally biased region" description="Basic and acidic residues" evidence="9">
    <location>
        <begin position="285"/>
        <end position="299"/>
    </location>
</feature>
<dbReference type="GO" id="GO:0031515">
    <property type="term" value="C:tRNA (m1A) methyltransferase complex"/>
    <property type="evidence" value="ECO:0007669"/>
    <property type="project" value="UniProtKB-UniRule"/>
</dbReference>
<evidence type="ECO:0000256" key="6">
    <source>
        <dbReference type="ARBA" id="ARBA00023242"/>
    </source>
</evidence>
<comment type="similarity">
    <text evidence="8">Belongs to the class I-like SAM-binding methyltransferase superfamily. TRM61 family.</text>
</comment>
<evidence type="ECO:0000256" key="7">
    <source>
        <dbReference type="ARBA" id="ARBA00048481"/>
    </source>
</evidence>
<dbReference type="GO" id="GO:0005634">
    <property type="term" value="C:nucleus"/>
    <property type="evidence" value="ECO:0007669"/>
    <property type="project" value="UniProtKB-SubCell"/>
</dbReference>
<dbReference type="InterPro" id="IPR014816">
    <property type="entry name" value="tRNA_MeTrfase_Gcd14"/>
</dbReference>
<evidence type="ECO:0000256" key="1">
    <source>
        <dbReference type="ARBA" id="ARBA00004123"/>
    </source>
</evidence>
<dbReference type="PANTHER" id="PTHR12133">
    <property type="entry name" value="TRNA (ADENINE(58)-N(1))-METHYLTRANSFERASE"/>
    <property type="match status" value="1"/>
</dbReference>
<dbReference type="PIRSF" id="PIRSF017269">
    <property type="entry name" value="GCD14"/>
    <property type="match status" value="1"/>
</dbReference>
<dbReference type="GO" id="GO:0030488">
    <property type="term" value="P:tRNA methylation"/>
    <property type="evidence" value="ECO:0007669"/>
    <property type="project" value="InterPro"/>
</dbReference>
<evidence type="ECO:0000256" key="4">
    <source>
        <dbReference type="ARBA" id="ARBA00022691"/>
    </source>
</evidence>
<keyword evidence="11" id="KW-1185">Reference proteome</keyword>
<dbReference type="EMBL" id="CAIIXF020000008">
    <property type="protein sequence ID" value="CAH1792979.1"/>
    <property type="molecule type" value="Genomic_DNA"/>
</dbReference>
<keyword evidence="6 8" id="KW-0539">Nucleus</keyword>
<reference evidence="10" key="1">
    <citation type="submission" date="2022-03" db="EMBL/GenBank/DDBJ databases">
        <authorList>
            <person name="Martin C."/>
        </authorList>
    </citation>
    <scope>NUCLEOTIDE SEQUENCE</scope>
</reference>
<keyword evidence="5 8" id="KW-0819">tRNA processing</keyword>
<dbReference type="Gene3D" id="3.10.330.20">
    <property type="match status" value="1"/>
</dbReference>
<dbReference type="PANTHER" id="PTHR12133:SF2">
    <property type="entry name" value="TRNA (ADENINE(58)-N(1))-METHYLTRANSFERASE CATALYTIC SUBUNIT TRMT61A"/>
    <property type="match status" value="1"/>
</dbReference>
<comment type="caution">
    <text evidence="10">The sequence shown here is derived from an EMBL/GenBank/DDBJ whole genome shotgun (WGS) entry which is preliminary data.</text>
</comment>
<evidence type="ECO:0000256" key="3">
    <source>
        <dbReference type="ARBA" id="ARBA00022679"/>
    </source>
</evidence>
<feature type="region of interest" description="Disordered" evidence="9">
    <location>
        <begin position="267"/>
        <end position="299"/>
    </location>
</feature>
<protein>
    <recommendedName>
        <fullName evidence="8">tRNA (adenine(58)-N(1))-methyltransferase catalytic subunit TRMT61A</fullName>
        <ecNumber evidence="8">2.1.1.220</ecNumber>
    </recommendedName>
</protein>
<sequence>MSFKEYRPNILDGDTVVLFMGHANMLSLKLQKGEVFQTKFGALHHDDVIGKKYGSKVRTGKGFVYVLHFTPELWTLNLPHRTQILYATDISMVTIQLDLKPGSIVVESGTGSGSLSHSIIRAIAPTGHLHTFEFHEERSKKARKEFDDHDIGEYVTVRHRDVCENGFDLEHVADAVFLDLPRPWDALVSAKTALRKEGGRLCSFSPCIEQVQKSCEKLRDLGFTEIVTLECLLRPFNVSNVSLPMPQMSSMKKRKYETDAEDCDGATKVLKQPDGNLKEDDDPQKDEVKNKGSETKNVVKDEESEIFNLRPYVDSHDAVTICGSNAKFKTGIPPTLMPGHTGYLTFATLLPYG</sequence>
<comment type="catalytic activity">
    <reaction evidence="7">
        <text>an adenosine in mRNA + S-adenosyl-L-methionine = an N(1)-methyladenosine in mRNA + S-adenosyl-L-homocysteine + H(+)</text>
        <dbReference type="Rhea" id="RHEA:55392"/>
        <dbReference type="Rhea" id="RHEA-COMP:12414"/>
        <dbReference type="Rhea" id="RHEA-COMP:12415"/>
        <dbReference type="ChEBI" id="CHEBI:15378"/>
        <dbReference type="ChEBI" id="CHEBI:57856"/>
        <dbReference type="ChEBI" id="CHEBI:59789"/>
        <dbReference type="ChEBI" id="CHEBI:74411"/>
        <dbReference type="ChEBI" id="CHEBI:74491"/>
    </reaction>
</comment>
<dbReference type="InterPro" id="IPR049470">
    <property type="entry name" value="TRM61_C"/>
</dbReference>
<dbReference type="OrthoDB" id="1925287at2759"/>